<protein>
    <submittedName>
        <fullName evidence="1">Uncharacterized protein</fullName>
    </submittedName>
</protein>
<evidence type="ECO:0000313" key="1">
    <source>
        <dbReference type="EMBL" id="MCI87272.1"/>
    </source>
</evidence>
<accession>A0A392VIM5</accession>
<evidence type="ECO:0000313" key="2">
    <source>
        <dbReference type="Proteomes" id="UP000265520"/>
    </source>
</evidence>
<organism evidence="1 2">
    <name type="scientific">Trifolium medium</name>
    <dbReference type="NCBI Taxonomy" id="97028"/>
    <lineage>
        <taxon>Eukaryota</taxon>
        <taxon>Viridiplantae</taxon>
        <taxon>Streptophyta</taxon>
        <taxon>Embryophyta</taxon>
        <taxon>Tracheophyta</taxon>
        <taxon>Spermatophyta</taxon>
        <taxon>Magnoliopsida</taxon>
        <taxon>eudicotyledons</taxon>
        <taxon>Gunneridae</taxon>
        <taxon>Pentapetalae</taxon>
        <taxon>rosids</taxon>
        <taxon>fabids</taxon>
        <taxon>Fabales</taxon>
        <taxon>Fabaceae</taxon>
        <taxon>Papilionoideae</taxon>
        <taxon>50 kb inversion clade</taxon>
        <taxon>NPAAA clade</taxon>
        <taxon>Hologalegina</taxon>
        <taxon>IRL clade</taxon>
        <taxon>Trifolieae</taxon>
        <taxon>Trifolium</taxon>
    </lineage>
</organism>
<feature type="non-terminal residue" evidence="1">
    <location>
        <position position="1"/>
    </location>
</feature>
<name>A0A392VIM5_9FABA</name>
<dbReference type="Proteomes" id="UP000265520">
    <property type="component" value="Unassembled WGS sequence"/>
</dbReference>
<comment type="caution">
    <text evidence="1">The sequence shown here is derived from an EMBL/GenBank/DDBJ whole genome shotgun (WGS) entry which is preliminary data.</text>
</comment>
<reference evidence="1 2" key="1">
    <citation type="journal article" date="2018" name="Front. Plant Sci.">
        <title>Red Clover (Trifolium pratense) and Zigzag Clover (T. medium) - A Picture of Genomic Similarities and Differences.</title>
        <authorList>
            <person name="Dluhosova J."/>
            <person name="Istvanek J."/>
            <person name="Nedelnik J."/>
            <person name="Repkova J."/>
        </authorList>
    </citation>
    <scope>NUCLEOTIDE SEQUENCE [LARGE SCALE GENOMIC DNA]</scope>
    <source>
        <strain evidence="2">cv. 10/8</strain>
        <tissue evidence="1">Leaf</tissue>
    </source>
</reference>
<dbReference type="AlphaFoldDB" id="A0A392VIM5"/>
<proteinExistence type="predicted"/>
<keyword evidence="2" id="KW-1185">Reference proteome</keyword>
<dbReference type="EMBL" id="LXQA011162049">
    <property type="protein sequence ID" value="MCI87272.1"/>
    <property type="molecule type" value="Genomic_DNA"/>
</dbReference>
<sequence length="23" mass="2585">WLVELVVSDAKEIAKFEGFAFSV</sequence>